<proteinExistence type="inferred from homology"/>
<evidence type="ECO:0000256" key="10">
    <source>
        <dbReference type="SAM" id="MobiDB-lite"/>
    </source>
</evidence>
<dbReference type="GO" id="GO:0005886">
    <property type="term" value="C:plasma membrane"/>
    <property type="evidence" value="ECO:0007669"/>
    <property type="project" value="UniProtKB-SubCell"/>
</dbReference>
<comment type="function">
    <text evidence="9">Part of the tripartite ATP-independent periplasmic (TRAP) transport system.</text>
</comment>
<comment type="subcellular location">
    <subcellularLocation>
        <location evidence="1 9">Cell inner membrane</location>
        <topology evidence="1 9">Multi-pass membrane protein</topology>
    </subcellularLocation>
</comment>
<evidence type="ECO:0000313" key="12">
    <source>
        <dbReference type="EMBL" id="TBW37015.1"/>
    </source>
</evidence>
<dbReference type="GO" id="GO:0022857">
    <property type="term" value="F:transmembrane transporter activity"/>
    <property type="evidence" value="ECO:0007669"/>
    <property type="project" value="UniProtKB-UniRule"/>
</dbReference>
<evidence type="ECO:0000256" key="7">
    <source>
        <dbReference type="ARBA" id="ARBA00023136"/>
    </source>
</evidence>
<feature type="compositionally biased region" description="Basic residues" evidence="10">
    <location>
        <begin position="10"/>
        <end position="19"/>
    </location>
</feature>
<dbReference type="OrthoDB" id="4964541at2"/>
<evidence type="ECO:0000259" key="11">
    <source>
        <dbReference type="Pfam" id="PF04290"/>
    </source>
</evidence>
<evidence type="ECO:0000256" key="1">
    <source>
        <dbReference type="ARBA" id="ARBA00004429"/>
    </source>
</evidence>
<comment type="subunit">
    <text evidence="9">The complex comprises the extracytoplasmic solute receptor protein and the two transmembrane proteins.</text>
</comment>
<keyword evidence="2 9" id="KW-0813">Transport</keyword>
<keyword evidence="6 9" id="KW-1133">Transmembrane helix</keyword>
<comment type="similarity">
    <text evidence="8 9">Belongs to the TRAP transporter small permease family.</text>
</comment>
<dbReference type="EMBL" id="SJFN01000017">
    <property type="protein sequence ID" value="TBW37015.1"/>
    <property type="molecule type" value="Genomic_DNA"/>
</dbReference>
<evidence type="ECO:0000256" key="5">
    <source>
        <dbReference type="ARBA" id="ARBA00022692"/>
    </source>
</evidence>
<evidence type="ECO:0000256" key="2">
    <source>
        <dbReference type="ARBA" id="ARBA00022448"/>
    </source>
</evidence>
<dbReference type="PANTHER" id="PTHR35011:SF11">
    <property type="entry name" value="TRAP TRANSPORTER SMALL PERMEASE PROTEIN"/>
    <property type="match status" value="1"/>
</dbReference>
<dbReference type="PANTHER" id="PTHR35011">
    <property type="entry name" value="2,3-DIKETO-L-GULONATE TRAP TRANSPORTER SMALL PERMEASE PROTEIN YIAM"/>
    <property type="match status" value="1"/>
</dbReference>
<accession>A0A4Q9VN17</accession>
<organism evidence="12 13">
    <name type="scientific">Siculibacillus lacustris</name>
    <dbReference type="NCBI Taxonomy" id="1549641"/>
    <lineage>
        <taxon>Bacteria</taxon>
        <taxon>Pseudomonadati</taxon>
        <taxon>Pseudomonadota</taxon>
        <taxon>Alphaproteobacteria</taxon>
        <taxon>Hyphomicrobiales</taxon>
        <taxon>Ancalomicrobiaceae</taxon>
        <taxon>Siculibacillus</taxon>
    </lineage>
</organism>
<dbReference type="Pfam" id="PF04290">
    <property type="entry name" value="DctQ"/>
    <property type="match status" value="1"/>
</dbReference>
<keyword evidence="13" id="KW-1185">Reference proteome</keyword>
<protein>
    <recommendedName>
        <fullName evidence="9">TRAP transporter small permease protein</fullName>
    </recommendedName>
</protein>
<dbReference type="InterPro" id="IPR055348">
    <property type="entry name" value="DctQ"/>
</dbReference>
<name>A0A4Q9VN17_9HYPH</name>
<evidence type="ECO:0000256" key="9">
    <source>
        <dbReference type="RuleBase" id="RU369079"/>
    </source>
</evidence>
<dbReference type="GO" id="GO:0015740">
    <property type="term" value="P:C4-dicarboxylate transport"/>
    <property type="evidence" value="ECO:0007669"/>
    <property type="project" value="TreeGrafter"/>
</dbReference>
<comment type="caution">
    <text evidence="12">The sequence shown here is derived from an EMBL/GenBank/DDBJ whole genome shotgun (WGS) entry which is preliminary data.</text>
</comment>
<feature type="region of interest" description="Disordered" evidence="10">
    <location>
        <begin position="1"/>
        <end position="39"/>
    </location>
</feature>
<evidence type="ECO:0000256" key="8">
    <source>
        <dbReference type="ARBA" id="ARBA00038436"/>
    </source>
</evidence>
<feature type="domain" description="Tripartite ATP-independent periplasmic transporters DctQ component" evidence="11">
    <location>
        <begin position="72"/>
        <end position="200"/>
    </location>
</feature>
<evidence type="ECO:0000256" key="4">
    <source>
        <dbReference type="ARBA" id="ARBA00022519"/>
    </source>
</evidence>
<dbReference type="Proteomes" id="UP000292781">
    <property type="component" value="Unassembled WGS sequence"/>
</dbReference>
<keyword evidence="7 9" id="KW-0472">Membrane</keyword>
<feature type="transmembrane region" description="Helical" evidence="9">
    <location>
        <begin position="135"/>
        <end position="155"/>
    </location>
</feature>
<keyword evidence="4 9" id="KW-0997">Cell inner membrane</keyword>
<sequence length="210" mass="23023">MVGEHPLSGGRRRPSVHHGNRGDSRMAAQPLAPPPSRMKTTEAQGALGTYFRFHAVLSRICLQIAVVGLNIILVAVLIQIWGRYVMNDSPTWTEILALVLVLYVTCFAAAVGVRDGRHIGMESLLSFAPAIVRKAADIIVYLGMIVFGGFMTWGGGILSWEMMEYVNPGLPISQAWTYLPLCLGGILIMVFAVERVVARVLNLEVIPSWH</sequence>
<keyword evidence="3" id="KW-1003">Cell membrane</keyword>
<evidence type="ECO:0000256" key="3">
    <source>
        <dbReference type="ARBA" id="ARBA00022475"/>
    </source>
</evidence>
<feature type="transmembrane region" description="Helical" evidence="9">
    <location>
        <begin position="175"/>
        <end position="193"/>
    </location>
</feature>
<dbReference type="InterPro" id="IPR007387">
    <property type="entry name" value="TRAP_DctQ"/>
</dbReference>
<evidence type="ECO:0000256" key="6">
    <source>
        <dbReference type="ARBA" id="ARBA00022989"/>
    </source>
</evidence>
<dbReference type="AlphaFoldDB" id="A0A4Q9VN17"/>
<evidence type="ECO:0000313" key="13">
    <source>
        <dbReference type="Proteomes" id="UP000292781"/>
    </source>
</evidence>
<gene>
    <name evidence="12" type="ORF">EYW49_12755</name>
</gene>
<keyword evidence="5 9" id="KW-0812">Transmembrane</keyword>
<feature type="transmembrane region" description="Helical" evidence="9">
    <location>
        <begin position="60"/>
        <end position="82"/>
    </location>
</feature>
<feature type="transmembrane region" description="Helical" evidence="9">
    <location>
        <begin position="94"/>
        <end position="114"/>
    </location>
</feature>
<reference evidence="12 13" key="1">
    <citation type="submission" date="2019-02" db="EMBL/GenBank/DDBJ databases">
        <title>Siculibacillus lacustris gen. nov., sp. nov., a new rosette-forming bacterium isolated from a freshwater crater lake (Lake St. Ana, Romania).</title>
        <authorList>
            <person name="Felfoldi T."/>
            <person name="Marton Z."/>
            <person name="Szabo A."/>
            <person name="Mentes A."/>
            <person name="Boka K."/>
            <person name="Marialigeti K."/>
            <person name="Mathe I."/>
            <person name="Koncz M."/>
            <person name="Schumann P."/>
            <person name="Toth E."/>
        </authorList>
    </citation>
    <scope>NUCLEOTIDE SEQUENCE [LARGE SCALE GENOMIC DNA]</scope>
    <source>
        <strain evidence="12 13">SA-279</strain>
    </source>
</reference>